<dbReference type="VEuPathDB" id="VectorBase:HLOH_063421"/>
<comment type="caution">
    <text evidence="2">The sequence shown here is derived from an EMBL/GenBank/DDBJ whole genome shotgun (WGS) entry which is preliminary data.</text>
</comment>
<protein>
    <submittedName>
        <fullName evidence="2">Uncharacterized protein</fullName>
    </submittedName>
</protein>
<feature type="compositionally biased region" description="Acidic residues" evidence="1">
    <location>
        <begin position="15"/>
        <end position="28"/>
    </location>
</feature>
<dbReference type="AlphaFoldDB" id="A0A9J6G9I3"/>
<evidence type="ECO:0000256" key="1">
    <source>
        <dbReference type="SAM" id="MobiDB-lite"/>
    </source>
</evidence>
<evidence type="ECO:0000313" key="2">
    <source>
        <dbReference type="EMBL" id="KAH9371989.1"/>
    </source>
</evidence>
<dbReference type="EMBL" id="JABSTR010000005">
    <property type="protein sequence ID" value="KAH9371989.1"/>
    <property type="molecule type" value="Genomic_DNA"/>
</dbReference>
<proteinExistence type="predicted"/>
<accession>A0A9J6G9I3</accession>
<sequence length="183" mass="20824">MFRTLGWQMSWEKGEEQDSASEDADSEALTDTSTSDSSCCSSSSSSSGFRQRTWGSQSLELKSAQLKKWATPSRRPSPFRDKIWPSDDGLMCSTWATCHPTYYQRQPAHLLPSASTALAMLELRLMNNFQAFDCEDAQCTVVLMGQVQVQEPHMFERWKTILILLNAPGHIWEVWERPSVPFH</sequence>
<name>A0A9J6G9I3_HAELO</name>
<keyword evidence="3" id="KW-1185">Reference proteome</keyword>
<evidence type="ECO:0000313" key="3">
    <source>
        <dbReference type="Proteomes" id="UP000821853"/>
    </source>
</evidence>
<reference evidence="2 3" key="1">
    <citation type="journal article" date="2020" name="Cell">
        <title>Large-Scale Comparative Analyses of Tick Genomes Elucidate Their Genetic Diversity and Vector Capacities.</title>
        <authorList>
            <consortium name="Tick Genome and Microbiome Consortium (TIGMIC)"/>
            <person name="Jia N."/>
            <person name="Wang J."/>
            <person name="Shi W."/>
            <person name="Du L."/>
            <person name="Sun Y."/>
            <person name="Zhan W."/>
            <person name="Jiang J.F."/>
            <person name="Wang Q."/>
            <person name="Zhang B."/>
            <person name="Ji P."/>
            <person name="Bell-Sakyi L."/>
            <person name="Cui X.M."/>
            <person name="Yuan T.T."/>
            <person name="Jiang B.G."/>
            <person name="Yang W.F."/>
            <person name="Lam T.T."/>
            <person name="Chang Q.C."/>
            <person name="Ding S.J."/>
            <person name="Wang X.J."/>
            <person name="Zhu J.G."/>
            <person name="Ruan X.D."/>
            <person name="Zhao L."/>
            <person name="Wei J.T."/>
            <person name="Ye R.Z."/>
            <person name="Que T.C."/>
            <person name="Du C.H."/>
            <person name="Zhou Y.H."/>
            <person name="Cheng J.X."/>
            <person name="Dai P.F."/>
            <person name="Guo W.B."/>
            <person name="Han X.H."/>
            <person name="Huang E.J."/>
            <person name="Li L.F."/>
            <person name="Wei W."/>
            <person name="Gao Y.C."/>
            <person name="Liu J.Z."/>
            <person name="Shao H.Z."/>
            <person name="Wang X."/>
            <person name="Wang C.C."/>
            <person name="Yang T.C."/>
            <person name="Huo Q.B."/>
            <person name="Li W."/>
            <person name="Chen H.Y."/>
            <person name="Chen S.E."/>
            <person name="Zhou L.G."/>
            <person name="Ni X.B."/>
            <person name="Tian J.H."/>
            <person name="Sheng Y."/>
            <person name="Liu T."/>
            <person name="Pan Y.S."/>
            <person name="Xia L.Y."/>
            <person name="Li J."/>
            <person name="Zhao F."/>
            <person name="Cao W.C."/>
        </authorList>
    </citation>
    <scope>NUCLEOTIDE SEQUENCE [LARGE SCALE GENOMIC DNA]</scope>
    <source>
        <strain evidence="2">HaeL-2018</strain>
    </source>
</reference>
<organism evidence="2 3">
    <name type="scientific">Haemaphysalis longicornis</name>
    <name type="common">Bush tick</name>
    <dbReference type="NCBI Taxonomy" id="44386"/>
    <lineage>
        <taxon>Eukaryota</taxon>
        <taxon>Metazoa</taxon>
        <taxon>Ecdysozoa</taxon>
        <taxon>Arthropoda</taxon>
        <taxon>Chelicerata</taxon>
        <taxon>Arachnida</taxon>
        <taxon>Acari</taxon>
        <taxon>Parasitiformes</taxon>
        <taxon>Ixodida</taxon>
        <taxon>Ixodoidea</taxon>
        <taxon>Ixodidae</taxon>
        <taxon>Haemaphysalinae</taxon>
        <taxon>Haemaphysalis</taxon>
    </lineage>
</organism>
<dbReference type="Proteomes" id="UP000821853">
    <property type="component" value="Chromosome 3"/>
</dbReference>
<feature type="compositionally biased region" description="Low complexity" evidence="1">
    <location>
        <begin position="30"/>
        <end position="47"/>
    </location>
</feature>
<feature type="region of interest" description="Disordered" evidence="1">
    <location>
        <begin position="1"/>
        <end position="51"/>
    </location>
</feature>
<gene>
    <name evidence="2" type="ORF">HPB48_022017</name>
</gene>